<dbReference type="KEGG" id="rpy:Y013_25825"/>
<proteinExistence type="inferred from homology"/>
<protein>
    <submittedName>
        <fullName evidence="4">Flavin reductase</fullName>
    </submittedName>
</protein>
<evidence type="ECO:0000256" key="1">
    <source>
        <dbReference type="ARBA" id="ARBA00008898"/>
    </source>
</evidence>
<dbReference type="EMBL" id="CP006997">
    <property type="protein sequence ID" value="AHD24132.1"/>
    <property type="molecule type" value="Genomic_DNA"/>
</dbReference>
<comment type="similarity">
    <text evidence="1">Belongs to the non-flavoprotein flavin reductase family.</text>
</comment>
<keyword evidence="4" id="KW-0614">Plasmid</keyword>
<sequence>MEMNLVDTSDLEGALRRVYGQIPSGVLALGASVSGQLVGMAVSSFSTVSLDPPLLAVNIRNESTTWPHLAKSERIGISLLAHHQGEAGRQLSGPDLGTRFTNIEHVVDDSGAVFLTDALLWMDATHYDSLEAGDHTIHLLRLERTAEAEIGSPLVFHRSRFTVVVEE</sequence>
<dbReference type="PATRIC" id="fig|1435356.3.peg.5199"/>
<feature type="domain" description="Flavin reductase like" evidence="3">
    <location>
        <begin position="19"/>
        <end position="163"/>
    </location>
</feature>
<reference evidence="4 5" key="1">
    <citation type="journal article" date="2014" name="Genome Announc.">
        <title>Complete Genome of Rhodococcus pyridinivorans SB3094, a Methyl-Ethyl-Ketone-Degrading Bacterium Used for Bioaugmentation.</title>
        <authorList>
            <person name="Dueholm M.S."/>
            <person name="Albertsen M."/>
            <person name="D'Imperio S."/>
            <person name="Tale V.P."/>
            <person name="Lewis D."/>
            <person name="Nielsen P.H."/>
            <person name="Nielsen J.L."/>
        </authorList>
    </citation>
    <scope>NUCLEOTIDE SEQUENCE [LARGE SCALE GENOMIC DNA]</scope>
    <source>
        <strain evidence="5">SB3094</strain>
        <plasmid evidence="5">1</plasmid>
    </source>
</reference>
<dbReference type="InterPro" id="IPR002563">
    <property type="entry name" value="Flavin_Rdtase-like_dom"/>
</dbReference>
<dbReference type="SMART" id="SM00903">
    <property type="entry name" value="Flavin_Reduct"/>
    <property type="match status" value="1"/>
</dbReference>
<keyword evidence="2" id="KW-0560">Oxidoreductase</keyword>
<organism evidence="4 5">
    <name type="scientific">Rhodococcus pyridinivorans SB3094</name>
    <dbReference type="NCBI Taxonomy" id="1435356"/>
    <lineage>
        <taxon>Bacteria</taxon>
        <taxon>Bacillati</taxon>
        <taxon>Actinomycetota</taxon>
        <taxon>Actinomycetes</taxon>
        <taxon>Mycobacteriales</taxon>
        <taxon>Nocardiaceae</taxon>
        <taxon>Rhodococcus</taxon>
    </lineage>
</organism>
<evidence type="ECO:0000313" key="4">
    <source>
        <dbReference type="EMBL" id="AHD24132.1"/>
    </source>
</evidence>
<dbReference type="InterPro" id="IPR012349">
    <property type="entry name" value="Split_barrel_FMN-bd"/>
</dbReference>
<dbReference type="Pfam" id="PF01613">
    <property type="entry name" value="Flavin_Reduct"/>
    <property type="match status" value="1"/>
</dbReference>
<dbReference type="GO" id="GO:0010181">
    <property type="term" value="F:FMN binding"/>
    <property type="evidence" value="ECO:0007669"/>
    <property type="project" value="InterPro"/>
</dbReference>
<accession>V9XRV3</accession>
<dbReference type="SUPFAM" id="SSF50475">
    <property type="entry name" value="FMN-binding split barrel"/>
    <property type="match status" value="1"/>
</dbReference>
<dbReference type="PANTHER" id="PTHR30466">
    <property type="entry name" value="FLAVIN REDUCTASE"/>
    <property type="match status" value="1"/>
</dbReference>
<dbReference type="eggNOG" id="COG1853">
    <property type="taxonomic scope" value="Bacteria"/>
</dbReference>
<dbReference type="HOGENOM" id="CLU_059021_1_3_11"/>
<dbReference type="InterPro" id="IPR050268">
    <property type="entry name" value="NADH-dep_flavin_reductase"/>
</dbReference>
<dbReference type="Gene3D" id="2.30.110.10">
    <property type="entry name" value="Electron Transport, Fmn-binding Protein, Chain A"/>
    <property type="match status" value="1"/>
</dbReference>
<geneLocation type="plasmid" evidence="5">
    <name>1</name>
</geneLocation>
<dbReference type="GO" id="GO:0042602">
    <property type="term" value="F:riboflavin reductase (NADPH) activity"/>
    <property type="evidence" value="ECO:0007669"/>
    <property type="project" value="TreeGrafter"/>
</dbReference>
<evidence type="ECO:0000259" key="3">
    <source>
        <dbReference type="SMART" id="SM00903"/>
    </source>
</evidence>
<gene>
    <name evidence="4" type="ORF">Y013_25825</name>
</gene>
<dbReference type="AlphaFoldDB" id="V9XRV3"/>
<evidence type="ECO:0000313" key="5">
    <source>
        <dbReference type="Proteomes" id="UP000018781"/>
    </source>
</evidence>
<name>V9XRV3_9NOCA</name>
<dbReference type="PANTHER" id="PTHR30466:SF11">
    <property type="entry name" value="FLAVIN-DEPENDENT MONOOXYGENASE, REDUCTASE SUBUNIT HSAB"/>
    <property type="match status" value="1"/>
</dbReference>
<dbReference type="Proteomes" id="UP000018781">
    <property type="component" value="Plasmid unnamed"/>
</dbReference>
<evidence type="ECO:0000256" key="2">
    <source>
        <dbReference type="ARBA" id="ARBA00023002"/>
    </source>
</evidence>